<evidence type="ECO:0000313" key="1">
    <source>
        <dbReference type="EMBL" id="UOQ74566.1"/>
    </source>
</evidence>
<dbReference type="KEGG" id="hcu:MUN79_12240"/>
<gene>
    <name evidence="1" type="ORF">MUN79_12240</name>
</gene>
<keyword evidence="2" id="KW-1185">Reference proteome</keyword>
<dbReference type="Proteomes" id="UP000831796">
    <property type="component" value="Chromosome"/>
</dbReference>
<dbReference type="AlphaFoldDB" id="A0A8T9QAG3"/>
<protein>
    <submittedName>
        <fullName evidence="1">Uncharacterized protein</fullName>
    </submittedName>
</protein>
<evidence type="ECO:0000313" key="2">
    <source>
        <dbReference type="Proteomes" id="UP000831796"/>
    </source>
</evidence>
<dbReference type="EMBL" id="CP095046">
    <property type="protein sequence ID" value="UOQ74566.1"/>
    <property type="molecule type" value="Genomic_DNA"/>
</dbReference>
<dbReference type="RefSeq" id="WP_244677905.1">
    <property type="nucleotide sequence ID" value="NZ_CP095046.1"/>
</dbReference>
<accession>A0A8T9QAG3</accession>
<sequence>MSASELPVSCSITYRPDLHLLIGRWPGDAPVPQLQADFEAVLQKAEQHGVTRWLLDVRRRDQLNPELAQWTNYTFYPLASARLAPSPLRVAVLCSPARLAIYDSDAQQREYLTYGLAAERPYQLRLFGTRARLCSGCSTSPGPRLPIVGPPI</sequence>
<name>A0A8T9QAG3_9BACT</name>
<reference evidence="1" key="1">
    <citation type="submission" date="2022-04" db="EMBL/GenBank/DDBJ databases">
        <title>Hymenobacter sp. isolated from the air.</title>
        <authorList>
            <person name="Won M."/>
            <person name="Lee C.-M."/>
            <person name="Woen H.-Y."/>
            <person name="Kwon S.-W."/>
        </authorList>
    </citation>
    <scope>NUCLEOTIDE SEQUENCE</scope>
    <source>
        <strain evidence="1">5116S-3</strain>
    </source>
</reference>
<proteinExistence type="predicted"/>
<organism evidence="1 2">
    <name type="scientific">Hymenobacter cellulosilyticus</name>
    <dbReference type="NCBI Taxonomy" id="2932248"/>
    <lineage>
        <taxon>Bacteria</taxon>
        <taxon>Pseudomonadati</taxon>
        <taxon>Bacteroidota</taxon>
        <taxon>Cytophagia</taxon>
        <taxon>Cytophagales</taxon>
        <taxon>Hymenobacteraceae</taxon>
        <taxon>Hymenobacter</taxon>
    </lineage>
</organism>